<accession>A0A6P2U2A5</accession>
<dbReference type="Pfam" id="PF11811">
    <property type="entry name" value="DUF3331"/>
    <property type="match status" value="1"/>
</dbReference>
<proteinExistence type="predicted"/>
<feature type="region of interest" description="Disordered" evidence="1">
    <location>
        <begin position="42"/>
        <end position="86"/>
    </location>
</feature>
<protein>
    <submittedName>
        <fullName evidence="2">Ribosomal protein S14</fullName>
    </submittedName>
</protein>
<dbReference type="EMBL" id="CABVQI010000005">
    <property type="protein sequence ID" value="VWC70739.1"/>
    <property type="molecule type" value="Genomic_DNA"/>
</dbReference>
<evidence type="ECO:0000256" key="1">
    <source>
        <dbReference type="SAM" id="MobiDB-lite"/>
    </source>
</evidence>
<evidence type="ECO:0000313" key="3">
    <source>
        <dbReference type="Proteomes" id="UP000494274"/>
    </source>
</evidence>
<feature type="region of interest" description="Disordered" evidence="1">
    <location>
        <begin position="1"/>
        <end position="22"/>
    </location>
</feature>
<dbReference type="InterPro" id="IPR021769">
    <property type="entry name" value="DUF3331"/>
</dbReference>
<reference evidence="2 3" key="1">
    <citation type="submission" date="2019-09" db="EMBL/GenBank/DDBJ databases">
        <authorList>
            <person name="Depoorter E."/>
        </authorList>
    </citation>
    <scope>NUCLEOTIDE SEQUENCE [LARGE SCALE GENOMIC DNA]</scope>
    <source>
        <strain evidence="2">R-18112</strain>
    </source>
</reference>
<keyword evidence="2" id="KW-0689">Ribosomal protein</keyword>
<dbReference type="Proteomes" id="UP000494274">
    <property type="component" value="Unassembled WGS sequence"/>
</dbReference>
<dbReference type="AlphaFoldDB" id="A0A6P2U2A5"/>
<dbReference type="GO" id="GO:0005840">
    <property type="term" value="C:ribosome"/>
    <property type="evidence" value="ECO:0007669"/>
    <property type="project" value="UniProtKB-KW"/>
</dbReference>
<feature type="compositionally biased region" description="Basic and acidic residues" evidence="1">
    <location>
        <begin position="138"/>
        <end position="148"/>
    </location>
</feature>
<feature type="compositionally biased region" description="Basic and acidic residues" evidence="1">
    <location>
        <begin position="8"/>
        <end position="22"/>
    </location>
</feature>
<gene>
    <name evidence="2" type="ORF">BLA18112_01903</name>
</gene>
<feature type="region of interest" description="Disordered" evidence="1">
    <location>
        <begin position="130"/>
        <end position="150"/>
    </location>
</feature>
<evidence type="ECO:0000313" key="2">
    <source>
        <dbReference type="EMBL" id="VWC70739.1"/>
    </source>
</evidence>
<sequence>MSWIAAARGDDNRTPDDCCRSDDRDRMVRRLRSVARRFVGCDRQPSRGRDPGDAELSDARRRAADRAGRNGRRPRQAGARNGPIARGQRALRARGCFRIPLFLNRYRKTFFSRDLINRMRAARYEMRNQGNVSSSIDGDSREPERSDDSPIGCVKLIPIDAIEPEERWRHMMHSLNACSDGARINRQRQDCAFDSRRKMASGDRSRFSATIDILDQPTSSTVVLSWRDSTGGHYGYQNWHKGFARRPGLCAMSGMPINPGDEIFRPSVRNGRPTNWSAMILAIHVSCIDFSQITK</sequence>
<organism evidence="2 3">
    <name type="scientific">Burkholderia lata (strain ATCC 17760 / DSM 23089 / LMG 22485 / NCIMB 9086 / R18194 / 383)</name>
    <dbReference type="NCBI Taxonomy" id="482957"/>
    <lineage>
        <taxon>Bacteria</taxon>
        <taxon>Pseudomonadati</taxon>
        <taxon>Pseudomonadota</taxon>
        <taxon>Betaproteobacteria</taxon>
        <taxon>Burkholderiales</taxon>
        <taxon>Burkholderiaceae</taxon>
        <taxon>Burkholderia</taxon>
        <taxon>Burkholderia cepacia complex</taxon>
    </lineage>
</organism>
<name>A0A6P2U2A5_BURL3</name>
<keyword evidence="2" id="KW-0687">Ribonucleoprotein</keyword>
<feature type="compositionally biased region" description="Basic and acidic residues" evidence="1">
    <location>
        <begin position="44"/>
        <end position="68"/>
    </location>
</feature>